<dbReference type="GO" id="GO:0005615">
    <property type="term" value="C:extracellular space"/>
    <property type="evidence" value="ECO:0007669"/>
    <property type="project" value="TreeGrafter"/>
</dbReference>
<evidence type="ECO:0000259" key="3">
    <source>
        <dbReference type="Pfam" id="PF01433"/>
    </source>
</evidence>
<evidence type="ECO:0000256" key="1">
    <source>
        <dbReference type="SAM" id="MobiDB-lite"/>
    </source>
</evidence>
<dbReference type="GO" id="GO:0016020">
    <property type="term" value="C:membrane"/>
    <property type="evidence" value="ECO:0007669"/>
    <property type="project" value="TreeGrafter"/>
</dbReference>
<dbReference type="InterPro" id="IPR027268">
    <property type="entry name" value="Peptidase_M4/M1_CTD_sf"/>
</dbReference>
<dbReference type="GO" id="GO:0008270">
    <property type="term" value="F:zinc ion binding"/>
    <property type="evidence" value="ECO:0007669"/>
    <property type="project" value="InterPro"/>
</dbReference>
<dbReference type="EMBL" id="CP042912">
    <property type="protein sequence ID" value="QEG21275.1"/>
    <property type="molecule type" value="Genomic_DNA"/>
</dbReference>
<dbReference type="EC" id="3.4.11.2" evidence="4"/>
<evidence type="ECO:0000256" key="2">
    <source>
        <dbReference type="SAM" id="SignalP"/>
    </source>
</evidence>
<feature type="region of interest" description="Disordered" evidence="1">
    <location>
        <begin position="772"/>
        <end position="810"/>
    </location>
</feature>
<dbReference type="CDD" id="cd09604">
    <property type="entry name" value="M1_APN_like"/>
    <property type="match status" value="1"/>
</dbReference>
<dbReference type="GO" id="GO:0043171">
    <property type="term" value="P:peptide catabolic process"/>
    <property type="evidence" value="ECO:0007669"/>
    <property type="project" value="TreeGrafter"/>
</dbReference>
<keyword evidence="4" id="KW-0645">Protease</keyword>
<keyword evidence="5" id="KW-1185">Reference proteome</keyword>
<feature type="compositionally biased region" description="Basic and acidic residues" evidence="1">
    <location>
        <begin position="786"/>
        <end position="795"/>
    </location>
</feature>
<reference evidence="4 5" key="1">
    <citation type="submission" date="2019-08" db="EMBL/GenBank/DDBJ databases">
        <title>Deep-cultivation of Planctomycetes and their phenomic and genomic characterization uncovers novel biology.</title>
        <authorList>
            <person name="Wiegand S."/>
            <person name="Jogler M."/>
            <person name="Boedeker C."/>
            <person name="Pinto D."/>
            <person name="Vollmers J."/>
            <person name="Rivas-Marin E."/>
            <person name="Kohn T."/>
            <person name="Peeters S.H."/>
            <person name="Heuer A."/>
            <person name="Rast P."/>
            <person name="Oberbeckmann S."/>
            <person name="Bunk B."/>
            <person name="Jeske O."/>
            <person name="Meyerdierks A."/>
            <person name="Storesund J.E."/>
            <person name="Kallscheuer N."/>
            <person name="Luecker S."/>
            <person name="Lage O.M."/>
            <person name="Pohl T."/>
            <person name="Merkel B.J."/>
            <person name="Hornburger P."/>
            <person name="Mueller R.-W."/>
            <person name="Bruemmer F."/>
            <person name="Labrenz M."/>
            <person name="Spormann A.M."/>
            <person name="Op den Camp H."/>
            <person name="Overmann J."/>
            <person name="Amann R."/>
            <person name="Jetten M.S.M."/>
            <person name="Mascher T."/>
            <person name="Medema M.H."/>
            <person name="Devos D.P."/>
            <person name="Kaster A.-K."/>
            <person name="Ovreas L."/>
            <person name="Rohde M."/>
            <person name="Galperin M.Y."/>
            <person name="Jogler C."/>
        </authorList>
    </citation>
    <scope>NUCLEOTIDE SEQUENCE [LARGE SCALE GENOMIC DNA]</scope>
    <source>
        <strain evidence="4 5">FC18</strain>
    </source>
</reference>
<dbReference type="PANTHER" id="PTHR11533">
    <property type="entry name" value="PROTEASE M1 ZINC METALLOPROTEASE"/>
    <property type="match status" value="1"/>
</dbReference>
<dbReference type="PANTHER" id="PTHR11533:SF174">
    <property type="entry name" value="PUROMYCIN-SENSITIVE AMINOPEPTIDASE-RELATED"/>
    <property type="match status" value="1"/>
</dbReference>
<feature type="domain" description="Peptidase M1 membrane alanine aminopeptidase" evidence="3">
    <location>
        <begin position="387"/>
        <end position="581"/>
    </location>
</feature>
<dbReference type="GO" id="GO:0016285">
    <property type="term" value="F:alanyl aminopeptidase activity"/>
    <property type="evidence" value="ECO:0007669"/>
    <property type="project" value="UniProtKB-EC"/>
</dbReference>
<gene>
    <name evidence="4" type="primary">pepN_1</name>
    <name evidence="4" type="ORF">MFFC18_11300</name>
</gene>
<dbReference type="RefSeq" id="WP_075081721.1">
    <property type="nucleotide sequence ID" value="NZ_CP042912.1"/>
</dbReference>
<dbReference type="Gene3D" id="1.10.390.10">
    <property type="entry name" value="Neutral Protease Domain 2"/>
    <property type="match status" value="1"/>
</dbReference>
<dbReference type="OrthoDB" id="9814383at2"/>
<feature type="signal peptide" evidence="2">
    <location>
        <begin position="1"/>
        <end position="21"/>
    </location>
</feature>
<evidence type="ECO:0000313" key="4">
    <source>
        <dbReference type="EMBL" id="QEG21275.1"/>
    </source>
</evidence>
<evidence type="ECO:0000313" key="5">
    <source>
        <dbReference type="Proteomes" id="UP000322214"/>
    </source>
</evidence>
<keyword evidence="2" id="KW-0732">Signal</keyword>
<protein>
    <submittedName>
        <fullName evidence="4">Aminopeptidase N</fullName>
        <ecNumber evidence="4">3.4.11.2</ecNumber>
    </submittedName>
</protein>
<dbReference type="Pfam" id="PF01433">
    <property type="entry name" value="Peptidase_M1"/>
    <property type="match status" value="1"/>
</dbReference>
<dbReference type="KEGG" id="mff:MFFC18_11300"/>
<feature type="region of interest" description="Disordered" evidence="1">
    <location>
        <begin position="606"/>
        <end position="627"/>
    </location>
</feature>
<feature type="chain" id="PRO_5022727303" evidence="2">
    <location>
        <begin position="22"/>
        <end position="810"/>
    </location>
</feature>
<name>A0A5B9P7U9_9BACT</name>
<dbReference type="Proteomes" id="UP000322214">
    <property type="component" value="Chromosome"/>
</dbReference>
<dbReference type="InterPro" id="IPR014782">
    <property type="entry name" value="Peptidase_M1_dom"/>
</dbReference>
<dbReference type="STRING" id="980251.GCA_001642875_01810"/>
<proteinExistence type="predicted"/>
<organism evidence="4 5">
    <name type="scientific">Mariniblastus fucicola</name>
    <dbReference type="NCBI Taxonomy" id="980251"/>
    <lineage>
        <taxon>Bacteria</taxon>
        <taxon>Pseudomonadati</taxon>
        <taxon>Planctomycetota</taxon>
        <taxon>Planctomycetia</taxon>
        <taxon>Pirellulales</taxon>
        <taxon>Pirellulaceae</taxon>
        <taxon>Mariniblastus</taxon>
    </lineage>
</organism>
<dbReference type="GO" id="GO:0005737">
    <property type="term" value="C:cytoplasm"/>
    <property type="evidence" value="ECO:0007669"/>
    <property type="project" value="TreeGrafter"/>
</dbReference>
<dbReference type="InterPro" id="IPR050344">
    <property type="entry name" value="Peptidase_M1_aminopeptidases"/>
</dbReference>
<dbReference type="AlphaFoldDB" id="A0A5B9P7U9"/>
<dbReference type="GO" id="GO:0070006">
    <property type="term" value="F:metalloaminopeptidase activity"/>
    <property type="evidence" value="ECO:0007669"/>
    <property type="project" value="TreeGrafter"/>
</dbReference>
<sequence length="810" mass="93422" precursor="true">MKFRALLAVLLPLSIALSFLSADSSAQSNRRDNGKFNQQDKFRQLEEILPTPGTFRTASGAPGHAYWQQKVDYEISISLNDNDQTLSGSEKISYTNNSPDKLKYLWLQLDGNIFRPDSAANRGRAATRFGRGTLSFDRIPMGTMQSLMAKEVFDGGFNITTCKDVQANKELKHTIVDTMMRVDLPAPLSNGETFEFQVDWNYELNNSKLIRGRAGCELFEEDGNYIYEVAQWFPRLCAYTDTTGWQHKQFLGSGEFTLELGDYVVRITSPADHIVASTGVLLNPDEVLTDEQRERLKEAESTEKPMFIVTPEEARANESSKSEETKTWIFKADQVRDFAWASSRKFIWDAMQHNLGDKPVMAMSYYPNEGEPLWSKYSTHSIIHTLNVYSRYTFDYPYPVAISVNGPVGGMEYPMICFNGPRPEKDGTYSARTKYGLISVIIHEVGHNYFPMIVNSDERQWTWMDEGLNTFLQYLAEQEWEENYPSRRGEPNDIVSYMRSNNQVPIMTNSESILQFGPNGYSKPATALNILRETILGRELFDFAFKEYAQRWKFKRPMPADFFRSMEDASGVDLDWFWRGWFYSTDHVDIAVTGVRQLNVSTGDPEIEKGLKREQRDNEPETLSKQRNKELTKRADEYPELNDFYNEFDPLDVTDADRESYERFIESLDDEQKKLLEDKRHFYLIDFANVGGLVMPIIFDAEFEDGSKQRFHVPAEIWTRDNEKVTRMVITEKPIAKVTLDPQLETADVDLSNNYFPPQIVKSRFELFKDSRSRSNEMQKANAANKKADEKSKEASEDEEEEEENESEDE</sequence>
<dbReference type="GO" id="GO:0042277">
    <property type="term" value="F:peptide binding"/>
    <property type="evidence" value="ECO:0007669"/>
    <property type="project" value="TreeGrafter"/>
</dbReference>
<keyword evidence="4" id="KW-0378">Hydrolase</keyword>
<dbReference type="SUPFAM" id="SSF55486">
    <property type="entry name" value="Metalloproteases ('zincins'), catalytic domain"/>
    <property type="match status" value="1"/>
</dbReference>
<keyword evidence="4" id="KW-0031">Aminopeptidase</keyword>
<feature type="compositionally biased region" description="Acidic residues" evidence="1">
    <location>
        <begin position="796"/>
        <end position="810"/>
    </location>
</feature>
<accession>A0A5B9P7U9</accession>